<sequence length="84" mass="8924">MGLLCASVLAVFVVSLVFIGNRALQNYQPESPPDDTPMASVELSSSTSNATNTNTTTNISSQRRQAAILQGVTSNRMVTGHKLN</sequence>
<feature type="chain" id="PRO_5002530081" evidence="2">
    <location>
        <begin position="24"/>
        <end position="84"/>
    </location>
</feature>
<name>A0A0F9XR38_TRIHA</name>
<protein>
    <submittedName>
        <fullName evidence="3">Uncharacterized protein</fullName>
    </submittedName>
</protein>
<evidence type="ECO:0000313" key="4">
    <source>
        <dbReference type="Proteomes" id="UP000034112"/>
    </source>
</evidence>
<comment type="caution">
    <text evidence="3">The sequence shown here is derived from an EMBL/GenBank/DDBJ whole genome shotgun (WGS) entry which is preliminary data.</text>
</comment>
<feature type="compositionally biased region" description="Low complexity" evidence="1">
    <location>
        <begin position="44"/>
        <end position="61"/>
    </location>
</feature>
<dbReference type="AlphaFoldDB" id="A0A0F9XR38"/>
<evidence type="ECO:0000256" key="1">
    <source>
        <dbReference type="SAM" id="MobiDB-lite"/>
    </source>
</evidence>
<proteinExistence type="predicted"/>
<organism evidence="3 4">
    <name type="scientific">Trichoderma harzianum</name>
    <name type="common">Hypocrea lixii</name>
    <dbReference type="NCBI Taxonomy" id="5544"/>
    <lineage>
        <taxon>Eukaryota</taxon>
        <taxon>Fungi</taxon>
        <taxon>Dikarya</taxon>
        <taxon>Ascomycota</taxon>
        <taxon>Pezizomycotina</taxon>
        <taxon>Sordariomycetes</taxon>
        <taxon>Hypocreomycetidae</taxon>
        <taxon>Hypocreales</taxon>
        <taxon>Hypocreaceae</taxon>
        <taxon>Trichoderma</taxon>
    </lineage>
</organism>
<evidence type="ECO:0000313" key="3">
    <source>
        <dbReference type="EMBL" id="KKP02688.1"/>
    </source>
</evidence>
<feature type="signal peptide" evidence="2">
    <location>
        <begin position="1"/>
        <end position="23"/>
    </location>
</feature>
<reference evidence="4" key="1">
    <citation type="journal article" date="2015" name="Genome Announc.">
        <title>Draft whole-genome sequence of the biocontrol agent Trichoderma harzianum T6776.</title>
        <authorList>
            <person name="Baroncelli R."/>
            <person name="Piaggeschi G."/>
            <person name="Fiorini L."/>
            <person name="Bertolini E."/>
            <person name="Zapparata A."/>
            <person name="Pe M.E."/>
            <person name="Sarrocco S."/>
            <person name="Vannacci G."/>
        </authorList>
    </citation>
    <scope>NUCLEOTIDE SEQUENCE [LARGE SCALE GENOMIC DNA]</scope>
    <source>
        <strain evidence="4">T6776</strain>
    </source>
</reference>
<dbReference type="Proteomes" id="UP000034112">
    <property type="component" value="Unassembled WGS sequence"/>
</dbReference>
<keyword evidence="2" id="KW-0732">Signal</keyword>
<feature type="region of interest" description="Disordered" evidence="1">
    <location>
        <begin position="26"/>
        <end position="62"/>
    </location>
</feature>
<gene>
    <name evidence="3" type="ORF">THAR02_05190</name>
</gene>
<accession>A0A0F9XR38</accession>
<evidence type="ECO:0000256" key="2">
    <source>
        <dbReference type="SAM" id="SignalP"/>
    </source>
</evidence>
<dbReference type="EMBL" id="JOKZ01000139">
    <property type="protein sequence ID" value="KKP02688.1"/>
    <property type="molecule type" value="Genomic_DNA"/>
</dbReference>